<evidence type="ECO:0000313" key="5">
    <source>
        <dbReference type="EnsemblPlants" id="PGSC0003DMT400039464"/>
    </source>
</evidence>
<sequence length="253" mass="28512">MALFLSSSFFNPSLSSSNNQNTANSRPKTAQISTVSAVPLCVPSISSTSSPVTPILKLDQHSSDYSHLFPSLSFSNILFFKSAYNVQVIAGEHEPEEKLIGRFRREVFRAGVIQESKRRRFFESTQERKKRKSRDAARRNRKRTKKSELTQFHLSLSYFISVDLGSERNIVQPVKDFVNGNKFEDVGPLVAKVAEADTSGNFHLETDCMDKTLNIGRPQPKALLGDTPDTLKDEGYRSDEDKWDLIAIESPYT</sequence>
<keyword evidence="3" id="KW-0687">Ribonucleoprotein</keyword>
<feature type="region of interest" description="Disordered" evidence="4">
    <location>
        <begin position="123"/>
        <end position="146"/>
    </location>
</feature>
<feature type="compositionally biased region" description="Basic residues" evidence="4">
    <location>
        <begin position="128"/>
        <end position="145"/>
    </location>
</feature>
<dbReference type="Gramene" id="PGSC0003DMT400039464">
    <property type="protein sequence ID" value="PGSC0003DMT400039464"/>
    <property type="gene ID" value="PGSC0003DMG400015257"/>
</dbReference>
<dbReference type="OrthoDB" id="785538at2759"/>
<accession>M1B8B2</accession>
<dbReference type="InParanoid" id="M1B8B2"/>
<dbReference type="NCBIfam" id="TIGR00030">
    <property type="entry name" value="S21p"/>
    <property type="match status" value="1"/>
</dbReference>
<dbReference type="GO" id="GO:0006412">
    <property type="term" value="P:translation"/>
    <property type="evidence" value="ECO:0007669"/>
    <property type="project" value="InterPro"/>
</dbReference>
<evidence type="ECO:0000256" key="2">
    <source>
        <dbReference type="ARBA" id="ARBA00022980"/>
    </source>
</evidence>
<gene>
    <name evidence="5" type="primary">LOC102594896</name>
</gene>
<dbReference type="Proteomes" id="UP000011115">
    <property type="component" value="Unassembled WGS sequence"/>
</dbReference>
<dbReference type="ExpressionAtlas" id="M1B8B2">
    <property type="expression patterns" value="baseline"/>
</dbReference>
<dbReference type="GO" id="GO:0005840">
    <property type="term" value="C:ribosome"/>
    <property type="evidence" value="ECO:0007669"/>
    <property type="project" value="UniProtKB-KW"/>
</dbReference>
<dbReference type="HOGENOM" id="CLU_096251_0_0_1"/>
<keyword evidence="6" id="KW-1185">Reference proteome</keyword>
<evidence type="ECO:0000256" key="3">
    <source>
        <dbReference type="ARBA" id="ARBA00023274"/>
    </source>
</evidence>
<comment type="similarity">
    <text evidence="1">Belongs to the bacterial ribosomal protein bS21 family.</text>
</comment>
<protein>
    <submittedName>
        <fullName evidence="5">Ribosome</fullName>
    </submittedName>
</protein>
<organism evidence="5 6">
    <name type="scientific">Solanum tuberosum</name>
    <name type="common">Potato</name>
    <dbReference type="NCBI Taxonomy" id="4113"/>
    <lineage>
        <taxon>Eukaryota</taxon>
        <taxon>Viridiplantae</taxon>
        <taxon>Streptophyta</taxon>
        <taxon>Embryophyta</taxon>
        <taxon>Tracheophyta</taxon>
        <taxon>Spermatophyta</taxon>
        <taxon>Magnoliopsida</taxon>
        <taxon>eudicotyledons</taxon>
        <taxon>Gunneridae</taxon>
        <taxon>Pentapetalae</taxon>
        <taxon>asterids</taxon>
        <taxon>lamiids</taxon>
        <taxon>Solanales</taxon>
        <taxon>Solanaceae</taxon>
        <taxon>Solanoideae</taxon>
        <taxon>Solaneae</taxon>
        <taxon>Solanum</taxon>
    </lineage>
</organism>
<dbReference type="PANTHER" id="PTHR21109">
    <property type="entry name" value="MITOCHONDRIAL 28S RIBOSOMAL PROTEIN S21"/>
    <property type="match status" value="1"/>
</dbReference>
<keyword evidence="2" id="KW-0689">Ribosomal protein</keyword>
<dbReference type="STRING" id="4113.M1B8B2"/>
<dbReference type="eggNOG" id="ENOG502RZIG">
    <property type="taxonomic scope" value="Eukaryota"/>
</dbReference>
<proteinExistence type="inferred from homology"/>
<dbReference type="Gene3D" id="1.20.5.1150">
    <property type="entry name" value="Ribosomal protein S8"/>
    <property type="match status" value="1"/>
</dbReference>
<dbReference type="GO" id="GO:0003735">
    <property type="term" value="F:structural constituent of ribosome"/>
    <property type="evidence" value="ECO:0007669"/>
    <property type="project" value="InterPro"/>
</dbReference>
<dbReference type="OMA" id="IAIESPY"/>
<dbReference type="HAMAP" id="MF_00358">
    <property type="entry name" value="Ribosomal_bS21"/>
    <property type="match status" value="1"/>
</dbReference>
<dbReference type="EnsemblPlants" id="PGSC0003DMT400039464">
    <property type="protein sequence ID" value="PGSC0003DMT400039464"/>
    <property type="gene ID" value="PGSC0003DMG400015257"/>
</dbReference>
<reference evidence="5" key="2">
    <citation type="submission" date="2015-06" db="UniProtKB">
        <authorList>
            <consortium name="EnsemblPlants"/>
        </authorList>
    </citation>
    <scope>IDENTIFICATION</scope>
    <source>
        <strain evidence="5">DM1-3 516 R44</strain>
    </source>
</reference>
<name>M1B8B2_SOLTU</name>
<dbReference type="InterPro" id="IPR038380">
    <property type="entry name" value="Ribosomal_bS21_sf"/>
</dbReference>
<dbReference type="GO" id="GO:1990904">
    <property type="term" value="C:ribonucleoprotein complex"/>
    <property type="evidence" value="ECO:0007669"/>
    <property type="project" value="UniProtKB-KW"/>
</dbReference>
<dbReference type="Pfam" id="PF01165">
    <property type="entry name" value="Ribosomal_S21"/>
    <property type="match status" value="1"/>
</dbReference>
<evidence type="ECO:0000256" key="1">
    <source>
        <dbReference type="ARBA" id="ARBA00006640"/>
    </source>
</evidence>
<reference evidence="6" key="1">
    <citation type="journal article" date="2011" name="Nature">
        <title>Genome sequence and analysis of the tuber crop potato.</title>
        <authorList>
            <consortium name="The Potato Genome Sequencing Consortium"/>
        </authorList>
    </citation>
    <scope>NUCLEOTIDE SEQUENCE [LARGE SCALE GENOMIC DNA]</scope>
    <source>
        <strain evidence="6">cv. DM1-3 516 R44</strain>
    </source>
</reference>
<dbReference type="AlphaFoldDB" id="M1B8B2"/>
<evidence type="ECO:0000313" key="6">
    <source>
        <dbReference type="Proteomes" id="UP000011115"/>
    </source>
</evidence>
<dbReference type="InterPro" id="IPR001911">
    <property type="entry name" value="Ribosomal_bS21"/>
</dbReference>
<dbReference type="PANTHER" id="PTHR21109:SF17">
    <property type="entry name" value="30S RIBOSOMAL PROTEIN S21, CHLOROPLASTIC"/>
    <property type="match status" value="1"/>
</dbReference>
<evidence type="ECO:0000256" key="4">
    <source>
        <dbReference type="SAM" id="MobiDB-lite"/>
    </source>
</evidence>
<dbReference type="PaxDb" id="4113-PGSC0003DMT400039464"/>